<name>A0A9D1T496_9FIRM</name>
<dbReference type="GO" id="GO:0005524">
    <property type="term" value="F:ATP binding"/>
    <property type="evidence" value="ECO:0007669"/>
    <property type="project" value="UniProtKB-UniRule"/>
</dbReference>
<evidence type="ECO:0000256" key="7">
    <source>
        <dbReference type="HAMAP-Rule" id="MF_00534"/>
    </source>
</evidence>
<dbReference type="SUPFAM" id="SSF50249">
    <property type="entry name" value="Nucleic acid-binding proteins"/>
    <property type="match status" value="1"/>
</dbReference>
<dbReference type="GO" id="GO:0004816">
    <property type="term" value="F:asparagine-tRNA ligase activity"/>
    <property type="evidence" value="ECO:0007669"/>
    <property type="project" value="UniProtKB-UniRule"/>
</dbReference>
<dbReference type="InterPro" id="IPR006195">
    <property type="entry name" value="aa-tRNA-synth_II"/>
</dbReference>
<dbReference type="InterPro" id="IPR004364">
    <property type="entry name" value="Aa-tRNA-synt_II"/>
</dbReference>
<dbReference type="PRINTS" id="PR01042">
    <property type="entry name" value="TRNASYNTHASP"/>
</dbReference>
<dbReference type="GO" id="GO:0016740">
    <property type="term" value="F:transferase activity"/>
    <property type="evidence" value="ECO:0007669"/>
    <property type="project" value="UniProtKB-ARBA"/>
</dbReference>
<dbReference type="NCBIfam" id="NF003037">
    <property type="entry name" value="PRK03932.1"/>
    <property type="match status" value="1"/>
</dbReference>
<dbReference type="Proteomes" id="UP000823960">
    <property type="component" value="Unassembled WGS sequence"/>
</dbReference>
<dbReference type="HAMAP" id="MF_00534">
    <property type="entry name" value="Asn_tRNA_synth"/>
    <property type="match status" value="1"/>
</dbReference>
<evidence type="ECO:0000256" key="5">
    <source>
        <dbReference type="ARBA" id="ARBA00022917"/>
    </source>
</evidence>
<keyword evidence="2 7" id="KW-0436">Ligase</keyword>
<dbReference type="GO" id="GO:0005737">
    <property type="term" value="C:cytoplasm"/>
    <property type="evidence" value="ECO:0007669"/>
    <property type="project" value="UniProtKB-SubCell"/>
</dbReference>
<sequence>MSKFSIDQIYKSVKGLIPMQDLCDGAEITLEGWIRTNRSNNNIGFISLNDGSCFSCCQIVYENGRLSNYDDISRLLTGCSLRVTGRLVITPGAKQPFELNASEAEVLGQCDASYPLQKKRHSLEFLREIPHLRPRTNTFMAVFKIRSVVSQAIHEFFRQNGFAYIHTPIITGNDAEGAGETFTVTIRDDGCYQEDFFKRHACLTVSGQLHVEPFALAMGKVYTFGPTFRAENSNTPYHACEFWMIEPEMAFCDLKGNMAVMEAMLKFVIRELLDSCQDELKFLNDFVAEKHDLIEKLNRVVSTDFRVITYTEAVDYLKNADVKFENPVEWGMDFFKEHEMYICEQVAKGPVFLIDIPKDIKAFYMKLNPDGKTVAACDLLVPGVGELIGGSQREENYELLEKRMEELGIEKEGLEWYLDLRRYGGVVHSGFGLGLERLLMYVTGVANIRDVLPYARTPGNLRF</sequence>
<comment type="subunit">
    <text evidence="7">Homodimer.</text>
</comment>
<dbReference type="InterPro" id="IPR002312">
    <property type="entry name" value="Asp/Asn-tRNA-synth_IIb"/>
</dbReference>
<proteinExistence type="inferred from homology"/>
<dbReference type="AlphaFoldDB" id="A0A9D1T496"/>
<dbReference type="GO" id="GO:0003676">
    <property type="term" value="F:nucleic acid binding"/>
    <property type="evidence" value="ECO:0007669"/>
    <property type="project" value="InterPro"/>
</dbReference>
<evidence type="ECO:0000256" key="6">
    <source>
        <dbReference type="ARBA" id="ARBA00023146"/>
    </source>
</evidence>
<reference evidence="9" key="1">
    <citation type="submission" date="2020-10" db="EMBL/GenBank/DDBJ databases">
        <authorList>
            <person name="Gilroy R."/>
        </authorList>
    </citation>
    <scope>NUCLEOTIDE SEQUENCE</scope>
    <source>
        <strain evidence="9">1370</strain>
    </source>
</reference>
<comment type="caution">
    <text evidence="9">The sequence shown here is derived from an EMBL/GenBank/DDBJ whole genome shotgun (WGS) entry which is preliminary data.</text>
</comment>
<evidence type="ECO:0000313" key="10">
    <source>
        <dbReference type="Proteomes" id="UP000823960"/>
    </source>
</evidence>
<dbReference type="Gene3D" id="3.30.930.10">
    <property type="entry name" value="Bira Bifunctional Protein, Domain 2"/>
    <property type="match status" value="1"/>
</dbReference>
<comment type="subcellular location">
    <subcellularLocation>
        <location evidence="7">Cytoplasm</location>
    </subcellularLocation>
</comment>
<keyword evidence="3 7" id="KW-0547">Nucleotide-binding</keyword>
<dbReference type="CDD" id="cd00776">
    <property type="entry name" value="AsxRS_core"/>
    <property type="match status" value="1"/>
</dbReference>
<evidence type="ECO:0000256" key="1">
    <source>
        <dbReference type="ARBA" id="ARBA00008226"/>
    </source>
</evidence>
<feature type="domain" description="Aminoacyl-transfer RNA synthetases class-II family profile" evidence="8">
    <location>
        <begin position="143"/>
        <end position="453"/>
    </location>
</feature>
<dbReference type="NCBIfam" id="TIGR00457">
    <property type="entry name" value="asnS"/>
    <property type="match status" value="1"/>
</dbReference>
<evidence type="ECO:0000313" key="9">
    <source>
        <dbReference type="EMBL" id="HIV10529.1"/>
    </source>
</evidence>
<dbReference type="InterPro" id="IPR012340">
    <property type="entry name" value="NA-bd_OB-fold"/>
</dbReference>
<keyword evidence="4 7" id="KW-0067">ATP-binding</keyword>
<keyword evidence="6 7" id="KW-0030">Aminoacyl-tRNA synthetase</keyword>
<evidence type="ECO:0000256" key="3">
    <source>
        <dbReference type="ARBA" id="ARBA00022741"/>
    </source>
</evidence>
<dbReference type="FunFam" id="3.30.930.10:FF:000016">
    <property type="entry name" value="Asparagine--tRNA ligase"/>
    <property type="match status" value="1"/>
</dbReference>
<keyword evidence="5 7" id="KW-0648">Protein biosynthesis</keyword>
<dbReference type="EMBL" id="DVOL01000032">
    <property type="protein sequence ID" value="HIV10529.1"/>
    <property type="molecule type" value="Genomic_DNA"/>
</dbReference>
<evidence type="ECO:0000256" key="2">
    <source>
        <dbReference type="ARBA" id="ARBA00022598"/>
    </source>
</evidence>
<dbReference type="InterPro" id="IPR004522">
    <property type="entry name" value="Asn-tRNA-ligase"/>
</dbReference>
<evidence type="ECO:0000259" key="8">
    <source>
        <dbReference type="PROSITE" id="PS50862"/>
    </source>
</evidence>
<dbReference type="PROSITE" id="PS50862">
    <property type="entry name" value="AA_TRNA_LIGASE_II"/>
    <property type="match status" value="1"/>
</dbReference>
<dbReference type="Pfam" id="PF00152">
    <property type="entry name" value="tRNA-synt_2"/>
    <property type="match status" value="1"/>
</dbReference>
<organism evidence="9 10">
    <name type="scientific">Candidatus Faeciplasma avium</name>
    <dbReference type="NCBI Taxonomy" id="2840798"/>
    <lineage>
        <taxon>Bacteria</taxon>
        <taxon>Bacillati</taxon>
        <taxon>Bacillota</taxon>
        <taxon>Clostridia</taxon>
        <taxon>Eubacteriales</taxon>
        <taxon>Oscillospiraceae</taxon>
        <taxon>Oscillospiraceae incertae sedis</taxon>
        <taxon>Candidatus Faeciplasma</taxon>
    </lineage>
</organism>
<dbReference type="InterPro" id="IPR045864">
    <property type="entry name" value="aa-tRNA-synth_II/BPL/LPL"/>
</dbReference>
<protein>
    <recommendedName>
        <fullName evidence="7">Asparagine--tRNA ligase</fullName>
        <ecNumber evidence="7">6.1.1.22</ecNumber>
    </recommendedName>
    <alternativeName>
        <fullName evidence="7">Asparaginyl-tRNA synthetase</fullName>
        <shortName evidence="7">AsnRS</shortName>
    </alternativeName>
</protein>
<dbReference type="PANTHER" id="PTHR22594:SF34">
    <property type="entry name" value="ASPARAGINE--TRNA LIGASE, MITOCHONDRIAL-RELATED"/>
    <property type="match status" value="1"/>
</dbReference>
<dbReference type="GO" id="GO:0006421">
    <property type="term" value="P:asparaginyl-tRNA aminoacylation"/>
    <property type="evidence" value="ECO:0007669"/>
    <property type="project" value="UniProtKB-UniRule"/>
</dbReference>
<dbReference type="EC" id="6.1.1.22" evidence="7"/>
<dbReference type="PANTHER" id="PTHR22594">
    <property type="entry name" value="ASPARTYL/LYSYL-TRNA SYNTHETASE"/>
    <property type="match status" value="1"/>
</dbReference>
<dbReference type="CDD" id="cd04318">
    <property type="entry name" value="EcAsnRS_like_N"/>
    <property type="match status" value="1"/>
</dbReference>
<keyword evidence="7" id="KW-0963">Cytoplasm</keyword>
<evidence type="ECO:0000256" key="4">
    <source>
        <dbReference type="ARBA" id="ARBA00022840"/>
    </source>
</evidence>
<dbReference type="InterPro" id="IPR004365">
    <property type="entry name" value="NA-bd_OB_tRNA"/>
</dbReference>
<dbReference type="Gene3D" id="2.40.50.140">
    <property type="entry name" value="Nucleic acid-binding proteins"/>
    <property type="match status" value="1"/>
</dbReference>
<dbReference type="GO" id="GO:0140096">
    <property type="term" value="F:catalytic activity, acting on a protein"/>
    <property type="evidence" value="ECO:0007669"/>
    <property type="project" value="UniProtKB-ARBA"/>
</dbReference>
<dbReference type="SUPFAM" id="SSF55681">
    <property type="entry name" value="Class II aaRS and biotin synthetases"/>
    <property type="match status" value="1"/>
</dbReference>
<comment type="similarity">
    <text evidence="1 7">Belongs to the class-II aminoacyl-tRNA synthetase family.</text>
</comment>
<comment type="catalytic activity">
    <reaction evidence="7">
        <text>tRNA(Asn) + L-asparagine + ATP = L-asparaginyl-tRNA(Asn) + AMP + diphosphate + H(+)</text>
        <dbReference type="Rhea" id="RHEA:11180"/>
        <dbReference type="Rhea" id="RHEA-COMP:9659"/>
        <dbReference type="Rhea" id="RHEA-COMP:9674"/>
        <dbReference type="ChEBI" id="CHEBI:15378"/>
        <dbReference type="ChEBI" id="CHEBI:30616"/>
        <dbReference type="ChEBI" id="CHEBI:33019"/>
        <dbReference type="ChEBI" id="CHEBI:58048"/>
        <dbReference type="ChEBI" id="CHEBI:78442"/>
        <dbReference type="ChEBI" id="CHEBI:78515"/>
        <dbReference type="ChEBI" id="CHEBI:456215"/>
        <dbReference type="EC" id="6.1.1.22"/>
    </reaction>
</comment>
<dbReference type="Pfam" id="PF01336">
    <property type="entry name" value="tRNA_anti-codon"/>
    <property type="match status" value="1"/>
</dbReference>
<gene>
    <name evidence="7 9" type="primary">asnS</name>
    <name evidence="9" type="ORF">IAD28_02395</name>
</gene>
<accession>A0A9D1T496</accession>
<reference evidence="9" key="2">
    <citation type="journal article" date="2021" name="PeerJ">
        <title>Extensive microbial diversity within the chicken gut microbiome revealed by metagenomics and culture.</title>
        <authorList>
            <person name="Gilroy R."/>
            <person name="Ravi A."/>
            <person name="Getino M."/>
            <person name="Pursley I."/>
            <person name="Horton D.L."/>
            <person name="Alikhan N.F."/>
            <person name="Baker D."/>
            <person name="Gharbi K."/>
            <person name="Hall N."/>
            <person name="Watson M."/>
            <person name="Adriaenssens E.M."/>
            <person name="Foster-Nyarko E."/>
            <person name="Jarju S."/>
            <person name="Secka A."/>
            <person name="Antonio M."/>
            <person name="Oren A."/>
            <person name="Chaudhuri R.R."/>
            <person name="La Ragione R."/>
            <person name="Hildebrand F."/>
            <person name="Pallen M.J."/>
        </authorList>
    </citation>
    <scope>NUCLEOTIDE SEQUENCE</scope>
    <source>
        <strain evidence="9">1370</strain>
    </source>
</reference>